<dbReference type="SUPFAM" id="SSF56529">
    <property type="entry name" value="FAH"/>
    <property type="match status" value="1"/>
</dbReference>
<dbReference type="Gene3D" id="3.90.850.10">
    <property type="entry name" value="Fumarylacetoacetase-like, C-terminal domain"/>
    <property type="match status" value="1"/>
</dbReference>
<gene>
    <name evidence="1" type="ORF">RJ45_19590</name>
</gene>
<dbReference type="AlphaFoldDB" id="A0A0B9GZ82"/>
<proteinExistence type="predicted"/>
<dbReference type="PANTHER" id="PTHR30143">
    <property type="entry name" value="ACID HYDRATASE"/>
    <property type="match status" value="1"/>
</dbReference>
<comment type="caution">
    <text evidence="1">The sequence shown here is derived from an EMBL/GenBank/DDBJ whole genome shotgun (WGS) entry which is preliminary data.</text>
</comment>
<dbReference type="InterPro" id="IPR050772">
    <property type="entry name" value="Hydratase-Decarb/MhpD_sf"/>
</dbReference>
<dbReference type="GO" id="GO:0008684">
    <property type="term" value="F:2-oxopent-4-enoate hydratase activity"/>
    <property type="evidence" value="ECO:0007669"/>
    <property type="project" value="TreeGrafter"/>
</dbReference>
<name>A0A0B9GZ82_9GAMM</name>
<reference evidence="1 2" key="1">
    <citation type="submission" date="2014-12" db="EMBL/GenBank/DDBJ databases">
        <title>Genome sequencing of Photobacterium gaetbulicola AD005a.</title>
        <authorList>
            <person name="Adrian T.G.S."/>
            <person name="Chan K.G."/>
        </authorList>
    </citation>
    <scope>NUCLEOTIDE SEQUENCE [LARGE SCALE GENOMIC DNA]</scope>
    <source>
        <strain evidence="1 2">AD005a</strain>
    </source>
</reference>
<dbReference type="EMBL" id="JWLZ01000186">
    <property type="protein sequence ID" value="KHT61972.1"/>
    <property type="molecule type" value="Genomic_DNA"/>
</dbReference>
<evidence type="ECO:0000313" key="1">
    <source>
        <dbReference type="EMBL" id="KHT61972.1"/>
    </source>
</evidence>
<evidence type="ECO:0000313" key="2">
    <source>
        <dbReference type="Proteomes" id="UP000031278"/>
    </source>
</evidence>
<dbReference type="RefSeq" id="WP_039466208.1">
    <property type="nucleotide sequence ID" value="NZ_JWLZ01000186.1"/>
</dbReference>
<organism evidence="1 2">
    <name type="scientific">Photobacterium gaetbulicola</name>
    <dbReference type="NCBI Taxonomy" id="1295392"/>
    <lineage>
        <taxon>Bacteria</taxon>
        <taxon>Pseudomonadati</taxon>
        <taxon>Pseudomonadota</taxon>
        <taxon>Gammaproteobacteria</taxon>
        <taxon>Vibrionales</taxon>
        <taxon>Vibrionaceae</taxon>
        <taxon>Photobacterium</taxon>
    </lineage>
</organism>
<sequence length="260" mass="28667">MTTKNFEQAATELLSRRVAGTKAPRLDEQQRPANVDDALKIQSSMIDQHTDKVGGWKCLLPISDEQFVVAPIFADTIQKGAAQQGNNCALFADNNVVRIEPEIAFILNKDLPANPEGYSEAQINDAIGPCHMALELMQARFADDSGAEFFEKLADCLVNQGMFIGPEIDREQAFAAAKIDISVSQGEQVQTFAGEHPNSLPQNPVYWLINYMTRRGMHFAAGEAIITGSYCGIVEVEFDKPTTIKYDGIGEYQVTFQEKA</sequence>
<protein>
    <submittedName>
        <fullName evidence="1">Hydratase</fullName>
    </submittedName>
</protein>
<dbReference type="Proteomes" id="UP000031278">
    <property type="component" value="Unassembled WGS sequence"/>
</dbReference>
<dbReference type="PANTHER" id="PTHR30143:SF0">
    <property type="entry name" value="2-KETO-4-PENTENOATE HYDRATASE"/>
    <property type="match status" value="1"/>
</dbReference>
<accession>A0A0B9GZ82</accession>
<dbReference type="GO" id="GO:0005737">
    <property type="term" value="C:cytoplasm"/>
    <property type="evidence" value="ECO:0007669"/>
    <property type="project" value="TreeGrafter"/>
</dbReference>
<dbReference type="InterPro" id="IPR036663">
    <property type="entry name" value="Fumarylacetoacetase_C_sf"/>
</dbReference>